<proteinExistence type="predicted"/>
<feature type="domain" description="Endoplasmic reticulum resident protein 29 C-terminal" evidence="2">
    <location>
        <begin position="113"/>
        <end position="207"/>
    </location>
</feature>
<dbReference type="Gene3D" id="1.20.1150.12">
    <property type="entry name" value="Endoplasmic reticulum resident protein 29, C-terminal domain"/>
    <property type="match status" value="1"/>
</dbReference>
<dbReference type="Gene3D" id="3.40.30.10">
    <property type="entry name" value="Glutaredoxin"/>
    <property type="match status" value="1"/>
</dbReference>
<dbReference type="Proteomes" id="UP000494165">
    <property type="component" value="Unassembled WGS sequence"/>
</dbReference>
<dbReference type="InterPro" id="IPR036249">
    <property type="entry name" value="Thioredoxin-like_sf"/>
</dbReference>
<feature type="domain" description="ERp29 N-terminal" evidence="3">
    <location>
        <begin position="4"/>
        <end position="112"/>
    </location>
</feature>
<dbReference type="Pfam" id="PF07749">
    <property type="entry name" value="ERp29"/>
    <property type="match status" value="1"/>
</dbReference>
<comment type="caution">
    <text evidence="4">The sequence shown here is derived from an EMBL/GenBank/DDBJ whole genome shotgun (WGS) entry which is preliminary data.</text>
</comment>
<dbReference type="GO" id="GO:0005788">
    <property type="term" value="C:endoplasmic reticulum lumen"/>
    <property type="evidence" value="ECO:0007669"/>
    <property type="project" value="InterPro"/>
</dbReference>
<evidence type="ECO:0000313" key="4">
    <source>
        <dbReference type="EMBL" id="CAB3370005.1"/>
    </source>
</evidence>
<evidence type="ECO:0000259" key="3">
    <source>
        <dbReference type="Pfam" id="PF07912"/>
    </source>
</evidence>
<name>A0A8S1CQB2_9INSE</name>
<dbReference type="FunFam" id="1.20.1150.12:FF:000001">
    <property type="entry name" value="Endoplasmic reticulum resident protein 29"/>
    <property type="match status" value="1"/>
</dbReference>
<evidence type="ECO:0000313" key="5">
    <source>
        <dbReference type="Proteomes" id="UP000494165"/>
    </source>
</evidence>
<accession>A0A8S1CQB2</accession>
<dbReference type="InterPro" id="IPR036356">
    <property type="entry name" value="ERp29_C_sf"/>
</dbReference>
<organism evidence="4 5">
    <name type="scientific">Cloeon dipterum</name>
    <dbReference type="NCBI Taxonomy" id="197152"/>
    <lineage>
        <taxon>Eukaryota</taxon>
        <taxon>Metazoa</taxon>
        <taxon>Ecdysozoa</taxon>
        <taxon>Arthropoda</taxon>
        <taxon>Hexapoda</taxon>
        <taxon>Insecta</taxon>
        <taxon>Pterygota</taxon>
        <taxon>Palaeoptera</taxon>
        <taxon>Ephemeroptera</taxon>
        <taxon>Pisciforma</taxon>
        <taxon>Baetidae</taxon>
        <taxon>Cloeon</taxon>
    </lineage>
</organism>
<reference evidence="4 5" key="1">
    <citation type="submission" date="2020-04" db="EMBL/GenBank/DDBJ databases">
        <authorList>
            <person name="Alioto T."/>
            <person name="Alioto T."/>
            <person name="Gomez Garrido J."/>
        </authorList>
    </citation>
    <scope>NUCLEOTIDE SEQUENCE [LARGE SCALE GENOMIC DNA]</scope>
</reference>
<dbReference type="EMBL" id="CADEPI010000049">
    <property type="protein sequence ID" value="CAB3370005.1"/>
    <property type="molecule type" value="Genomic_DNA"/>
</dbReference>
<dbReference type="Pfam" id="PF07912">
    <property type="entry name" value="ERp29_N"/>
    <property type="match status" value="1"/>
</dbReference>
<dbReference type="GO" id="GO:0009306">
    <property type="term" value="P:protein secretion"/>
    <property type="evidence" value="ECO:0007669"/>
    <property type="project" value="InterPro"/>
</dbReference>
<evidence type="ECO:0000259" key="2">
    <source>
        <dbReference type="Pfam" id="PF07749"/>
    </source>
</evidence>
<keyword evidence="5" id="KW-1185">Reference proteome</keyword>
<gene>
    <name evidence="4" type="ORF">CLODIP_2_CD14690</name>
</gene>
<keyword evidence="1" id="KW-0256">Endoplasmic reticulum</keyword>
<dbReference type="PANTHER" id="PTHR12211:SF0">
    <property type="entry name" value="ENDOPLASMIC RETICULUM RESIDENT PROTEIN 29"/>
    <property type="match status" value="1"/>
</dbReference>
<sequence length="212" mass="23896">MVLQVISKFKATLVKFDIAYPYGAKHDEFLKVAEASHLQSDLLIADVGVKDYGDNENADLAKKFEVKKEDYPAVKLFVQGKDAPIDFKGKDFNADELKKFIRSNSGVYIGLPGCLEKFDAIAIKFASSDVAQRKVLLREAEDLWDKATGKSEQKAAETYVKTMRRVIEKGEEFVANEVKRVQNLLGGKISKEKKEEISVRLNILNSFQKDEL</sequence>
<dbReference type="SUPFAM" id="SSF47933">
    <property type="entry name" value="ERP29 C domain-like"/>
    <property type="match status" value="1"/>
</dbReference>
<dbReference type="SUPFAM" id="SSF52833">
    <property type="entry name" value="Thioredoxin-like"/>
    <property type="match status" value="1"/>
</dbReference>
<evidence type="ECO:0008006" key="6">
    <source>
        <dbReference type="Google" id="ProtNLM"/>
    </source>
</evidence>
<protein>
    <recommendedName>
        <fullName evidence="6">Endoplasmic reticulum resident protein 29 C-terminal domain-containing protein</fullName>
    </recommendedName>
</protein>
<dbReference type="AlphaFoldDB" id="A0A8S1CQB2"/>
<dbReference type="InterPro" id="IPR016855">
    <property type="entry name" value="ERp29"/>
</dbReference>
<dbReference type="CDD" id="cd00238">
    <property type="entry name" value="ERp29c"/>
    <property type="match status" value="1"/>
</dbReference>
<dbReference type="InterPro" id="IPR012883">
    <property type="entry name" value="ERp29_N"/>
</dbReference>
<dbReference type="PANTHER" id="PTHR12211">
    <property type="entry name" value="ENDOPLASMIC RETICULUM PROTEIN ERP29"/>
    <property type="match status" value="1"/>
</dbReference>
<dbReference type="OrthoDB" id="417262at2759"/>
<dbReference type="InterPro" id="IPR011679">
    <property type="entry name" value="ERp29_C"/>
</dbReference>
<evidence type="ECO:0000256" key="1">
    <source>
        <dbReference type="ARBA" id="ARBA00022824"/>
    </source>
</evidence>